<evidence type="ECO:0000256" key="1">
    <source>
        <dbReference type="SAM" id="MobiDB-lite"/>
    </source>
</evidence>
<keyword evidence="4" id="KW-1185">Reference proteome</keyword>
<dbReference type="Proteomes" id="UP000198646">
    <property type="component" value="Unassembled WGS sequence"/>
</dbReference>
<dbReference type="InterPro" id="IPR050336">
    <property type="entry name" value="Chromosome_partition/occlusion"/>
</dbReference>
<gene>
    <name evidence="3" type="ORF">SAMN04488512_1087</name>
</gene>
<accession>A0ABY0SBT5</accession>
<dbReference type="EMBL" id="FNJD01000008">
    <property type="protein sequence ID" value="SDO98242.1"/>
    <property type="molecule type" value="Genomic_DNA"/>
</dbReference>
<evidence type="ECO:0000259" key="2">
    <source>
        <dbReference type="SMART" id="SM00470"/>
    </source>
</evidence>
<feature type="region of interest" description="Disordered" evidence="1">
    <location>
        <begin position="16"/>
        <end position="76"/>
    </location>
</feature>
<feature type="compositionally biased region" description="Low complexity" evidence="1">
    <location>
        <begin position="50"/>
        <end position="62"/>
    </location>
</feature>
<dbReference type="SUPFAM" id="SSF110849">
    <property type="entry name" value="ParB/Sulfiredoxin"/>
    <property type="match status" value="1"/>
</dbReference>
<evidence type="ECO:0000313" key="4">
    <source>
        <dbReference type="Proteomes" id="UP000198646"/>
    </source>
</evidence>
<dbReference type="PANTHER" id="PTHR33375">
    <property type="entry name" value="CHROMOSOME-PARTITIONING PROTEIN PARB-RELATED"/>
    <property type="match status" value="1"/>
</dbReference>
<dbReference type="InterPro" id="IPR036086">
    <property type="entry name" value="ParB/Sulfiredoxin_sf"/>
</dbReference>
<dbReference type="PANTHER" id="PTHR33375:SF1">
    <property type="entry name" value="CHROMOSOME-PARTITIONING PROTEIN PARB-RELATED"/>
    <property type="match status" value="1"/>
</dbReference>
<name>A0ABY0SBT5_9RHOB</name>
<evidence type="ECO:0000313" key="3">
    <source>
        <dbReference type="EMBL" id="SDO98242.1"/>
    </source>
</evidence>
<reference evidence="3 4" key="1">
    <citation type="submission" date="2016-10" db="EMBL/GenBank/DDBJ databases">
        <authorList>
            <person name="Varghese N."/>
            <person name="Submissions S."/>
        </authorList>
    </citation>
    <scope>NUCLEOTIDE SEQUENCE [LARGE SCALE GENOMIC DNA]</scope>
    <source>
        <strain evidence="3 4">DSM 17584</strain>
    </source>
</reference>
<sequence>MVKKRSVFDINFELDDEEEAAGFPAGNDKPAPPVVKEYNIQGHPLQNSDPVVSPAPSAAPTSTPAPAPAPARRGPMASAISETLEATSERATAEAAIRAENDALAHEHVRLKRLGLITDLIQTSDVHTNKLTRDRSANVDPELAELKQSIQSVGLSNPIRVEQTDNGYELIQGFRRLTAFRELAAETGDPRYSRIPAALVPRGEPLADLYRKMVDENLVRKDLSFGEMARLALLYAQDSGIDVSDAVGTLYASALKQKKTYIRQFARVLADLDGALRHPEVIPRVLGLDVYRYLDANAGHAMALKKALIRQPDRDGDAELAILRAGITAKKTAPKPAGRSSAKTSLRLGLPQGEMRVIASDGKVEMRLPRDFSAVSKARLQRGIEAFLAALDKED</sequence>
<comment type="caution">
    <text evidence="3">The sequence shown here is derived from an EMBL/GenBank/DDBJ whole genome shotgun (WGS) entry which is preliminary data.</text>
</comment>
<organism evidence="3 4">
    <name type="scientific">Sulfitobacter litoralis</name>
    <dbReference type="NCBI Taxonomy" id="335975"/>
    <lineage>
        <taxon>Bacteria</taxon>
        <taxon>Pseudomonadati</taxon>
        <taxon>Pseudomonadota</taxon>
        <taxon>Alphaproteobacteria</taxon>
        <taxon>Rhodobacterales</taxon>
        <taxon>Roseobacteraceae</taxon>
        <taxon>Sulfitobacter</taxon>
    </lineage>
</organism>
<dbReference type="InterPro" id="IPR003115">
    <property type="entry name" value="ParB_N"/>
</dbReference>
<feature type="domain" description="ParB-like N-terminal" evidence="2">
    <location>
        <begin position="122"/>
        <end position="218"/>
    </location>
</feature>
<protein>
    <submittedName>
        <fullName evidence="3">Chromosome partitioning protein, ParB family</fullName>
    </submittedName>
</protein>
<dbReference type="SMART" id="SM00470">
    <property type="entry name" value="ParB"/>
    <property type="match status" value="1"/>
</dbReference>
<dbReference type="RefSeq" id="WP_093732849.1">
    <property type="nucleotide sequence ID" value="NZ_FNJD01000008.1"/>
</dbReference>
<dbReference type="Pfam" id="PF02195">
    <property type="entry name" value="ParB_N"/>
    <property type="match status" value="1"/>
</dbReference>
<proteinExistence type="predicted"/>
<dbReference type="Gene3D" id="3.90.1530.30">
    <property type="match status" value="1"/>
</dbReference>